<organism evidence="1">
    <name type="scientific">bioreactor metagenome</name>
    <dbReference type="NCBI Taxonomy" id="1076179"/>
    <lineage>
        <taxon>unclassified sequences</taxon>
        <taxon>metagenomes</taxon>
        <taxon>ecological metagenomes</taxon>
    </lineage>
</organism>
<sequence>MPADVVDAIKAEIRRDSAVELIYLCRVSAEEGDKARLRTRCAAAAEETDGGEDIVDLLDIQPELLQPEAGAPADGDRLGGLKMRISHRRDCLCVLRKCGKRGKNRIDAVPDAQERIPKDDQIRVIGDITACRTQMDDTRGFRANQSVGVDMRHDIVPNLGFAPGDGVIVNVSGMRGKLFHLLRRHGQPERMLRAGEAHPELPPGGIAHIR</sequence>
<dbReference type="EMBL" id="VSSQ01065642">
    <property type="protein sequence ID" value="MPN18331.1"/>
    <property type="molecule type" value="Genomic_DNA"/>
</dbReference>
<protein>
    <submittedName>
        <fullName evidence="1">Uncharacterized protein</fullName>
    </submittedName>
</protein>
<name>A0A645FUZ2_9ZZZZ</name>
<dbReference type="AlphaFoldDB" id="A0A645FUZ2"/>
<gene>
    <name evidence="1" type="ORF">SDC9_165691</name>
</gene>
<evidence type="ECO:0000313" key="1">
    <source>
        <dbReference type="EMBL" id="MPN18331.1"/>
    </source>
</evidence>
<accession>A0A645FUZ2</accession>
<proteinExistence type="predicted"/>
<comment type="caution">
    <text evidence="1">The sequence shown here is derived from an EMBL/GenBank/DDBJ whole genome shotgun (WGS) entry which is preliminary data.</text>
</comment>
<reference evidence="1" key="1">
    <citation type="submission" date="2019-08" db="EMBL/GenBank/DDBJ databases">
        <authorList>
            <person name="Kucharzyk K."/>
            <person name="Murdoch R.W."/>
            <person name="Higgins S."/>
            <person name="Loffler F."/>
        </authorList>
    </citation>
    <scope>NUCLEOTIDE SEQUENCE</scope>
</reference>